<evidence type="ECO:0000256" key="3">
    <source>
        <dbReference type="ARBA" id="ARBA00022490"/>
    </source>
</evidence>
<keyword evidence="5 7" id="KW-0255">Endonuclease</keyword>
<evidence type="ECO:0000313" key="8">
    <source>
        <dbReference type="EMBL" id="OWJ53969.1"/>
    </source>
</evidence>
<dbReference type="HAMAP" id="MF_00801">
    <property type="entry name" value="Endonuclease_5"/>
    <property type="match status" value="1"/>
</dbReference>
<keyword evidence="7" id="KW-0227">DNA damage</keyword>
<dbReference type="PANTHER" id="PTHR28511">
    <property type="entry name" value="ENDONUCLEASE V"/>
    <property type="match status" value="1"/>
</dbReference>
<feature type="site" description="Interaction with target DNA" evidence="7">
    <location>
        <position position="79"/>
    </location>
</feature>
<sequence>MSMKTPYSNIRKLIEIQKNISYKALGSLRPPGYAPRLVVGLDAAYSRIYGGVAVAVIIDYVSGSLLDYSVAIGEPRLEYIPGLLAFREAPLFYTALQGLRHEYDLLVIDGHGISHPRKAGIATHIGLALGKPSIGVAKKKLYGNEVYIKKLGECNVHPCTIGYVADPETGEKLAYMVLPNKRSRAPIYISPGANIDLETALKTVTSMLKGTRLPLPTYHADKISKHIARLLDRGVLKPNQLKGGLGRLDHFMPRI</sequence>
<organism evidence="8 9">
    <name type="scientific">Pyrodictium delaneyi</name>
    <dbReference type="NCBI Taxonomy" id="1273541"/>
    <lineage>
        <taxon>Archaea</taxon>
        <taxon>Thermoproteota</taxon>
        <taxon>Thermoprotei</taxon>
        <taxon>Desulfurococcales</taxon>
        <taxon>Pyrodictiaceae</taxon>
        <taxon>Pyrodictium</taxon>
    </lineage>
</organism>
<dbReference type="GO" id="GO:0003727">
    <property type="term" value="F:single-stranded RNA binding"/>
    <property type="evidence" value="ECO:0007669"/>
    <property type="project" value="TreeGrafter"/>
</dbReference>
<gene>
    <name evidence="7" type="primary">nfi</name>
    <name evidence="8" type="ORF">Pdsh_08795</name>
</gene>
<dbReference type="CDD" id="cd06559">
    <property type="entry name" value="Endonuclease_V"/>
    <property type="match status" value="1"/>
</dbReference>
<evidence type="ECO:0000313" key="9">
    <source>
        <dbReference type="Proteomes" id="UP000196694"/>
    </source>
</evidence>
<dbReference type="GO" id="GO:0043737">
    <property type="term" value="F:deoxyribonuclease V activity"/>
    <property type="evidence" value="ECO:0007669"/>
    <property type="project" value="UniProtKB-UniRule"/>
</dbReference>
<keyword evidence="6 7" id="KW-0378">Hydrolase</keyword>
<evidence type="ECO:0000256" key="6">
    <source>
        <dbReference type="ARBA" id="ARBA00022801"/>
    </source>
</evidence>
<keyword evidence="7" id="KW-0234">DNA repair</keyword>
<proteinExistence type="inferred from homology"/>
<dbReference type="EC" id="3.1.21.7" evidence="7"/>
<evidence type="ECO:0000256" key="7">
    <source>
        <dbReference type="HAMAP-Rule" id="MF_00801"/>
    </source>
</evidence>
<comment type="caution">
    <text evidence="8">The sequence shown here is derived from an EMBL/GenBank/DDBJ whole genome shotgun (WGS) entry which is preliminary data.</text>
</comment>
<dbReference type="GO" id="GO:0016891">
    <property type="term" value="F:RNA endonuclease activity producing 5'-phosphomonoesters, hydrolytic mechanism"/>
    <property type="evidence" value="ECO:0007669"/>
    <property type="project" value="TreeGrafter"/>
</dbReference>
<keyword evidence="7" id="KW-0479">Metal-binding</keyword>
<dbReference type="Pfam" id="PF04493">
    <property type="entry name" value="Endonuclease_5"/>
    <property type="match status" value="1"/>
</dbReference>
<accession>A0A211YLZ0</accession>
<name>A0A211YLZ0_9CREN</name>
<comment type="catalytic activity">
    <reaction evidence="1 7">
        <text>Endonucleolytic cleavage at apurinic or apyrimidinic sites to products with a 5'-phosphate.</text>
        <dbReference type="EC" id="3.1.21.7"/>
    </reaction>
</comment>
<evidence type="ECO:0000256" key="2">
    <source>
        <dbReference type="ARBA" id="ARBA00004496"/>
    </source>
</evidence>
<dbReference type="InterPro" id="IPR007581">
    <property type="entry name" value="Endonuclease-V"/>
</dbReference>
<dbReference type="Proteomes" id="UP000196694">
    <property type="component" value="Unassembled WGS sequence"/>
</dbReference>
<evidence type="ECO:0000256" key="5">
    <source>
        <dbReference type="ARBA" id="ARBA00022759"/>
    </source>
</evidence>
<feature type="binding site" evidence="7">
    <location>
        <position position="109"/>
    </location>
    <ligand>
        <name>Mg(2+)</name>
        <dbReference type="ChEBI" id="CHEBI:18420"/>
    </ligand>
</feature>
<dbReference type="EMBL" id="NCQP01000007">
    <property type="protein sequence ID" value="OWJ53969.1"/>
    <property type="molecule type" value="Genomic_DNA"/>
</dbReference>
<keyword evidence="3 7" id="KW-0963">Cytoplasm</keyword>
<keyword evidence="4 7" id="KW-0540">Nuclease</keyword>
<evidence type="ECO:0000256" key="4">
    <source>
        <dbReference type="ARBA" id="ARBA00022722"/>
    </source>
</evidence>
<protein>
    <recommendedName>
        <fullName evidence="7">Endonuclease V</fullName>
        <ecNumber evidence="7">3.1.21.7</ecNumber>
    </recommendedName>
    <alternativeName>
        <fullName evidence="7">Deoxyinosine 3'endonuclease</fullName>
    </alternativeName>
    <alternativeName>
        <fullName evidence="7">Deoxyribonuclease V</fullName>
        <shortName evidence="7">DNase V</shortName>
    </alternativeName>
</protein>
<dbReference type="AlphaFoldDB" id="A0A211YLZ0"/>
<keyword evidence="7" id="KW-0460">Magnesium</keyword>
<dbReference type="GO" id="GO:0000287">
    <property type="term" value="F:magnesium ion binding"/>
    <property type="evidence" value="ECO:0007669"/>
    <property type="project" value="UniProtKB-UniRule"/>
</dbReference>
<dbReference type="GO" id="GO:0006281">
    <property type="term" value="P:DNA repair"/>
    <property type="evidence" value="ECO:0007669"/>
    <property type="project" value="UniProtKB-UniRule"/>
</dbReference>
<evidence type="ECO:0000256" key="1">
    <source>
        <dbReference type="ARBA" id="ARBA00001835"/>
    </source>
</evidence>
<comment type="subcellular location">
    <subcellularLocation>
        <location evidence="2 7">Cytoplasm</location>
    </subcellularLocation>
</comment>
<comment type="function">
    <text evidence="7">DNA repair enzyme involved in the repair of deaminated bases. Selectively cleaves double-stranded DNA at the second phosphodiester bond 3' to a deoxyinosine leaving behind the intact lesion on the nicked DNA.</text>
</comment>
<comment type="similarity">
    <text evidence="7">Belongs to the endonuclease V family.</text>
</comment>
<keyword evidence="9" id="KW-1185">Reference proteome</keyword>
<dbReference type="Gene3D" id="3.30.2170.10">
    <property type="entry name" value="archaeoglobus fulgidus dsm 4304 superfamily"/>
    <property type="match status" value="1"/>
</dbReference>
<feature type="binding site" evidence="7">
    <location>
        <position position="42"/>
    </location>
    <ligand>
        <name>Mg(2+)</name>
        <dbReference type="ChEBI" id="CHEBI:18420"/>
    </ligand>
</feature>
<dbReference type="PANTHER" id="PTHR28511:SF1">
    <property type="entry name" value="ENDONUCLEASE V"/>
    <property type="match status" value="1"/>
</dbReference>
<reference evidence="8 9" key="1">
    <citation type="submission" date="2017-05" db="EMBL/GenBank/DDBJ databases">
        <title>The draft genome of the hyperthermophilic archaeon 'Pyrodictium delaneyi strain Hulk', an iron and nitrate reducer, reveals the capacity for sulfate reduction.</title>
        <authorList>
            <person name="Demey L.M."/>
            <person name="Miller C."/>
            <person name="Manzella M."/>
            <person name="Reguera G."/>
            <person name="Kashefi K."/>
        </authorList>
    </citation>
    <scope>NUCLEOTIDE SEQUENCE [LARGE SCALE GENOMIC DNA]</scope>
    <source>
        <strain evidence="8 9">Hulk</strain>
    </source>
</reference>
<dbReference type="GO" id="GO:0005737">
    <property type="term" value="C:cytoplasm"/>
    <property type="evidence" value="ECO:0007669"/>
    <property type="project" value="UniProtKB-SubCell"/>
</dbReference>
<comment type="cofactor">
    <cofactor evidence="7">
        <name>Mg(2+)</name>
        <dbReference type="ChEBI" id="CHEBI:18420"/>
    </cofactor>
</comment>